<dbReference type="AlphaFoldDB" id="A0A6I4USK3"/>
<evidence type="ECO:0000313" key="3">
    <source>
        <dbReference type="Proteomes" id="UP000469159"/>
    </source>
</evidence>
<keyword evidence="3" id="KW-1185">Reference proteome</keyword>
<dbReference type="Proteomes" id="UP000469159">
    <property type="component" value="Unassembled WGS sequence"/>
</dbReference>
<accession>A0A6I4USK3</accession>
<dbReference type="EMBL" id="WTYK01000005">
    <property type="protein sequence ID" value="MXP41892.1"/>
    <property type="molecule type" value="Genomic_DNA"/>
</dbReference>
<dbReference type="OrthoDB" id="7573856at2"/>
<feature type="compositionally biased region" description="Basic and acidic residues" evidence="1">
    <location>
        <begin position="33"/>
        <end position="42"/>
    </location>
</feature>
<gene>
    <name evidence="2" type="ORF">GRI75_09595</name>
</gene>
<sequence>MASDKKPTQAMPNDGLAGTADGTNRPGEAPLDADPHRAERPGKGFAGGQSERAYHGSHQLGDKHIEGKDNPNAAASED</sequence>
<comment type="caution">
    <text evidence="2">The sequence shown here is derived from an EMBL/GenBank/DDBJ whole genome shotgun (WGS) entry which is preliminary data.</text>
</comment>
<name>A0A6I4USK3_9SPHN</name>
<evidence type="ECO:0000313" key="2">
    <source>
        <dbReference type="EMBL" id="MXP41892.1"/>
    </source>
</evidence>
<reference evidence="2 3" key="1">
    <citation type="submission" date="2019-12" db="EMBL/GenBank/DDBJ databases">
        <title>Genomic-based taxomic classification of the family Erythrobacteraceae.</title>
        <authorList>
            <person name="Xu L."/>
        </authorList>
    </citation>
    <scope>NUCLEOTIDE SEQUENCE [LARGE SCALE GENOMIC DNA]</scope>
    <source>
        <strain evidence="2 3">MCCC 1K02066</strain>
    </source>
</reference>
<evidence type="ECO:0000256" key="1">
    <source>
        <dbReference type="SAM" id="MobiDB-lite"/>
    </source>
</evidence>
<proteinExistence type="predicted"/>
<organism evidence="2 3">
    <name type="scientific">Croceibacterium soli</name>
    <dbReference type="NCBI Taxonomy" id="1739690"/>
    <lineage>
        <taxon>Bacteria</taxon>
        <taxon>Pseudomonadati</taxon>
        <taxon>Pseudomonadota</taxon>
        <taxon>Alphaproteobacteria</taxon>
        <taxon>Sphingomonadales</taxon>
        <taxon>Erythrobacteraceae</taxon>
        <taxon>Croceibacterium</taxon>
    </lineage>
</organism>
<feature type="region of interest" description="Disordered" evidence="1">
    <location>
        <begin position="1"/>
        <end position="78"/>
    </location>
</feature>
<feature type="compositionally biased region" description="Basic and acidic residues" evidence="1">
    <location>
        <begin position="60"/>
        <end position="69"/>
    </location>
</feature>
<dbReference type="RefSeq" id="WP_160746758.1">
    <property type="nucleotide sequence ID" value="NZ_WTYK01000005.1"/>
</dbReference>
<protein>
    <submittedName>
        <fullName evidence="2">Uncharacterized protein</fullName>
    </submittedName>
</protein>